<comment type="subcellular location">
    <subcellularLocation>
        <location evidence="1">Membrane</location>
    </subcellularLocation>
</comment>
<gene>
    <name evidence="12" type="ORF">BYL167_LOCUS16803</name>
    <name evidence="7" type="ORF">CJN711_LOCUS16751</name>
    <name evidence="14" type="ORF">GIL414_LOCUS83120</name>
    <name evidence="8" type="ORF">KQP761_LOCUS5320</name>
    <name evidence="9" type="ORF">MBJ925_LOCUS11218</name>
    <name evidence="11" type="ORF">SMN809_LOCUS12617</name>
    <name evidence="13" type="ORF">UXM345_LOCUS33206</name>
    <name evidence="10" type="ORF">XDN619_LOCUS24158</name>
</gene>
<evidence type="ECO:0000256" key="3">
    <source>
        <dbReference type="ARBA" id="ARBA00022692"/>
    </source>
</evidence>
<dbReference type="EMBL" id="CAJNOV010007776">
    <property type="protein sequence ID" value="CAF1297521.1"/>
    <property type="molecule type" value="Genomic_DNA"/>
</dbReference>
<dbReference type="Proteomes" id="UP000663824">
    <property type="component" value="Unassembled WGS sequence"/>
</dbReference>
<dbReference type="Proteomes" id="UP000663842">
    <property type="component" value="Unassembled WGS sequence"/>
</dbReference>
<proteinExistence type="inferred from homology"/>
<dbReference type="Pfam" id="PF04505">
    <property type="entry name" value="CD225"/>
    <property type="match status" value="1"/>
</dbReference>
<dbReference type="InterPro" id="IPR007593">
    <property type="entry name" value="CD225/Dispanin_fam"/>
</dbReference>
<dbReference type="EMBL" id="CAJOBH010006494">
    <property type="protein sequence ID" value="CAF4057997.1"/>
    <property type="molecule type" value="Genomic_DNA"/>
</dbReference>
<dbReference type="Proteomes" id="UP000681967">
    <property type="component" value="Unassembled WGS sequence"/>
</dbReference>
<keyword evidence="4 6" id="KW-1133">Transmembrane helix</keyword>
<evidence type="ECO:0000313" key="7">
    <source>
        <dbReference type="EMBL" id="CAF1297521.1"/>
    </source>
</evidence>
<evidence type="ECO:0000313" key="12">
    <source>
        <dbReference type="EMBL" id="CAF4057997.1"/>
    </source>
</evidence>
<comment type="caution">
    <text evidence="9">The sequence shown here is derived from an EMBL/GenBank/DDBJ whole genome shotgun (WGS) entry which is preliminary data.</text>
</comment>
<dbReference type="EMBL" id="CAJNRG010010945">
    <property type="protein sequence ID" value="CAF2127866.1"/>
    <property type="molecule type" value="Genomic_DNA"/>
</dbReference>
<comment type="similarity">
    <text evidence="2">Belongs to the CD225/Dispanin family.</text>
</comment>
<dbReference type="AlphaFoldDB" id="A0A816NTJ7"/>
<feature type="transmembrane region" description="Helical" evidence="6">
    <location>
        <begin position="117"/>
        <end position="139"/>
    </location>
</feature>
<evidence type="ECO:0000313" key="8">
    <source>
        <dbReference type="EMBL" id="CAF1312372.1"/>
    </source>
</evidence>
<dbReference type="EMBL" id="CAJOBF010010823">
    <property type="protein sequence ID" value="CAF4297165.1"/>
    <property type="molecule type" value="Genomic_DNA"/>
</dbReference>
<evidence type="ECO:0000313" key="11">
    <source>
        <dbReference type="EMBL" id="CAF4013665.1"/>
    </source>
</evidence>
<dbReference type="EMBL" id="CAJNOW010001283">
    <property type="protein sequence ID" value="CAF1312372.1"/>
    <property type="molecule type" value="Genomic_DNA"/>
</dbReference>
<keyword evidence="5 6" id="KW-0472">Membrane</keyword>
<dbReference type="Proteomes" id="UP000681720">
    <property type="component" value="Unassembled WGS sequence"/>
</dbReference>
<protein>
    <submittedName>
        <fullName evidence="9">Uncharacterized protein</fullName>
    </submittedName>
</protein>
<dbReference type="EMBL" id="CAJOBI010004810">
    <property type="protein sequence ID" value="CAF4013665.1"/>
    <property type="molecule type" value="Genomic_DNA"/>
</dbReference>
<accession>A0A816NTJ7</accession>
<evidence type="ECO:0000313" key="15">
    <source>
        <dbReference type="Proteomes" id="UP000663824"/>
    </source>
</evidence>
<evidence type="ECO:0000313" key="14">
    <source>
        <dbReference type="EMBL" id="CAF5218745.1"/>
    </source>
</evidence>
<dbReference type="GO" id="GO:0016020">
    <property type="term" value="C:membrane"/>
    <property type="evidence" value="ECO:0007669"/>
    <property type="project" value="UniProtKB-SubCell"/>
</dbReference>
<sequence length="146" mass="16952">MRNERLLTSYRIEKGVGRMEKREIDELEPYLEKRGGFMWLPQSDTDYHAAELSHKNRKSIQDKHDLINISDYLCWSIGNFVLFFVLGVICIILSVRVRECKRSNEYDKALKLSQRTLAINIFTTIAGVCFVVTMLALLIKKSSSNF</sequence>
<evidence type="ECO:0000313" key="10">
    <source>
        <dbReference type="EMBL" id="CAF2127866.1"/>
    </source>
</evidence>
<dbReference type="Proteomes" id="UP000663834">
    <property type="component" value="Unassembled WGS sequence"/>
</dbReference>
<evidence type="ECO:0000313" key="13">
    <source>
        <dbReference type="EMBL" id="CAF4297165.1"/>
    </source>
</evidence>
<feature type="transmembrane region" description="Helical" evidence="6">
    <location>
        <begin position="72"/>
        <end position="97"/>
    </location>
</feature>
<name>A0A816NTJ7_9BILA</name>
<dbReference type="OrthoDB" id="9989079at2759"/>
<reference evidence="9" key="1">
    <citation type="submission" date="2021-02" db="EMBL/GenBank/DDBJ databases">
        <authorList>
            <person name="Nowell W R."/>
        </authorList>
    </citation>
    <scope>NUCLEOTIDE SEQUENCE</scope>
</reference>
<evidence type="ECO:0000256" key="5">
    <source>
        <dbReference type="ARBA" id="ARBA00023136"/>
    </source>
</evidence>
<dbReference type="Proteomes" id="UP000663855">
    <property type="component" value="Unassembled WGS sequence"/>
</dbReference>
<evidence type="ECO:0000256" key="2">
    <source>
        <dbReference type="ARBA" id="ARBA00006843"/>
    </source>
</evidence>
<evidence type="ECO:0000256" key="4">
    <source>
        <dbReference type="ARBA" id="ARBA00022989"/>
    </source>
</evidence>
<keyword evidence="3 6" id="KW-0812">Transmembrane</keyword>
<evidence type="ECO:0000256" key="1">
    <source>
        <dbReference type="ARBA" id="ARBA00004370"/>
    </source>
</evidence>
<organism evidence="9 15">
    <name type="scientific">Rotaria magnacalcarata</name>
    <dbReference type="NCBI Taxonomy" id="392030"/>
    <lineage>
        <taxon>Eukaryota</taxon>
        <taxon>Metazoa</taxon>
        <taxon>Spiralia</taxon>
        <taxon>Gnathifera</taxon>
        <taxon>Rotifera</taxon>
        <taxon>Eurotatoria</taxon>
        <taxon>Bdelloidea</taxon>
        <taxon>Philodinida</taxon>
        <taxon>Philodinidae</taxon>
        <taxon>Rotaria</taxon>
    </lineage>
</organism>
<dbReference type="EMBL" id="CAJNRE010004901">
    <property type="protein sequence ID" value="CAF2039893.1"/>
    <property type="molecule type" value="Genomic_DNA"/>
</dbReference>
<dbReference type="Proteomes" id="UP000676336">
    <property type="component" value="Unassembled WGS sequence"/>
</dbReference>
<dbReference type="EMBL" id="CAJOBJ010362092">
    <property type="protein sequence ID" value="CAF5218745.1"/>
    <property type="molecule type" value="Genomic_DNA"/>
</dbReference>
<dbReference type="Proteomes" id="UP000663887">
    <property type="component" value="Unassembled WGS sequence"/>
</dbReference>
<evidence type="ECO:0000313" key="9">
    <source>
        <dbReference type="EMBL" id="CAF2039893.1"/>
    </source>
</evidence>
<evidence type="ECO:0000256" key="6">
    <source>
        <dbReference type="SAM" id="Phobius"/>
    </source>
</evidence>